<feature type="region of interest" description="Disordered" evidence="3">
    <location>
        <begin position="391"/>
        <end position="439"/>
    </location>
</feature>
<feature type="compositionally biased region" description="Gly residues" evidence="3">
    <location>
        <begin position="842"/>
        <end position="855"/>
    </location>
</feature>
<evidence type="ECO:0000256" key="2">
    <source>
        <dbReference type="RuleBase" id="RU004914"/>
    </source>
</evidence>
<evidence type="ECO:0000256" key="3">
    <source>
        <dbReference type="SAM" id="MobiDB-lite"/>
    </source>
</evidence>
<dbReference type="PANTHER" id="PTHR11206">
    <property type="entry name" value="MULTIDRUG RESISTANCE PROTEIN"/>
    <property type="match status" value="1"/>
</dbReference>
<feature type="transmembrane region" description="Helical" evidence="2">
    <location>
        <begin position="204"/>
        <end position="226"/>
    </location>
</feature>
<feature type="compositionally biased region" description="Gly residues" evidence="3">
    <location>
        <begin position="282"/>
        <end position="298"/>
    </location>
</feature>
<feature type="compositionally biased region" description="Gly residues" evidence="3">
    <location>
        <begin position="470"/>
        <end position="483"/>
    </location>
</feature>
<proteinExistence type="inferred from homology"/>
<feature type="compositionally biased region" description="Pro residues" evidence="3">
    <location>
        <begin position="266"/>
        <end position="280"/>
    </location>
</feature>
<name>A0A835XLM0_9CHLO</name>
<feature type="compositionally biased region" description="Gly residues" evidence="3">
    <location>
        <begin position="804"/>
        <end position="823"/>
    </location>
</feature>
<gene>
    <name evidence="4" type="ORF">HYH03_015216</name>
</gene>
<evidence type="ECO:0000313" key="4">
    <source>
        <dbReference type="EMBL" id="KAG2486121.1"/>
    </source>
</evidence>
<organism evidence="4 5">
    <name type="scientific">Edaphochlamys debaryana</name>
    <dbReference type="NCBI Taxonomy" id="47281"/>
    <lineage>
        <taxon>Eukaryota</taxon>
        <taxon>Viridiplantae</taxon>
        <taxon>Chlorophyta</taxon>
        <taxon>core chlorophytes</taxon>
        <taxon>Chlorophyceae</taxon>
        <taxon>CS clade</taxon>
        <taxon>Chlamydomonadales</taxon>
        <taxon>Chlamydomonadales incertae sedis</taxon>
        <taxon>Edaphochlamys</taxon>
    </lineage>
</organism>
<feature type="region of interest" description="Disordered" evidence="3">
    <location>
        <begin position="462"/>
        <end position="483"/>
    </location>
</feature>
<dbReference type="GO" id="GO:0016020">
    <property type="term" value="C:membrane"/>
    <property type="evidence" value="ECO:0007669"/>
    <property type="project" value="InterPro"/>
</dbReference>
<comment type="caution">
    <text evidence="4">The sequence shown here is derived from an EMBL/GenBank/DDBJ whole genome shotgun (WGS) entry which is preliminary data.</text>
</comment>
<feature type="compositionally biased region" description="Gly residues" evidence="3">
    <location>
        <begin position="391"/>
        <end position="406"/>
    </location>
</feature>
<dbReference type="Proteomes" id="UP000612055">
    <property type="component" value="Unassembled WGS sequence"/>
</dbReference>
<feature type="region of interest" description="Disordered" evidence="3">
    <location>
        <begin position="842"/>
        <end position="864"/>
    </location>
</feature>
<feature type="transmembrane region" description="Helical" evidence="2">
    <location>
        <begin position="172"/>
        <end position="192"/>
    </location>
</feature>
<protein>
    <recommendedName>
        <fullName evidence="2">Protein DETOXIFICATION</fullName>
    </recommendedName>
    <alternativeName>
        <fullName evidence="2">Multidrug and toxic compound extrusion protein</fullName>
    </alternativeName>
</protein>
<dbReference type="Pfam" id="PF01554">
    <property type="entry name" value="MatE"/>
    <property type="match status" value="2"/>
</dbReference>
<dbReference type="InterPro" id="IPR002528">
    <property type="entry name" value="MATE_fam"/>
</dbReference>
<feature type="transmembrane region" description="Helical" evidence="2">
    <location>
        <begin position="660"/>
        <end position="681"/>
    </location>
</feature>
<feature type="transmembrane region" description="Helical" evidence="2">
    <location>
        <begin position="130"/>
        <end position="152"/>
    </location>
</feature>
<keyword evidence="2" id="KW-0812">Transmembrane</keyword>
<evidence type="ECO:0000313" key="5">
    <source>
        <dbReference type="Proteomes" id="UP000612055"/>
    </source>
</evidence>
<dbReference type="EMBL" id="JAEHOE010000117">
    <property type="protein sequence ID" value="KAG2486121.1"/>
    <property type="molecule type" value="Genomic_DNA"/>
</dbReference>
<accession>A0A835XLM0</accession>
<reference evidence="4" key="1">
    <citation type="journal article" date="2020" name="bioRxiv">
        <title>Comparative genomics of Chlamydomonas.</title>
        <authorList>
            <person name="Craig R.J."/>
            <person name="Hasan A.R."/>
            <person name="Ness R.W."/>
            <person name="Keightley P.D."/>
        </authorList>
    </citation>
    <scope>NUCLEOTIDE SEQUENCE</scope>
    <source>
        <strain evidence="4">CCAP 11/70</strain>
    </source>
</reference>
<feature type="compositionally biased region" description="Gly residues" evidence="3">
    <location>
        <begin position="312"/>
        <end position="325"/>
    </location>
</feature>
<dbReference type="GO" id="GO:0042910">
    <property type="term" value="F:xenobiotic transmembrane transporter activity"/>
    <property type="evidence" value="ECO:0007669"/>
    <property type="project" value="InterPro"/>
</dbReference>
<dbReference type="AlphaFoldDB" id="A0A835XLM0"/>
<feature type="transmembrane region" description="Helical" evidence="2">
    <location>
        <begin position="586"/>
        <end position="606"/>
    </location>
</feature>
<evidence type="ECO:0000256" key="1">
    <source>
        <dbReference type="ARBA" id="ARBA00010199"/>
    </source>
</evidence>
<feature type="transmembrane region" description="Helical" evidence="2">
    <location>
        <begin position="626"/>
        <end position="648"/>
    </location>
</feature>
<feature type="region of interest" description="Disordered" evidence="3">
    <location>
        <begin position="797"/>
        <end position="823"/>
    </location>
</feature>
<dbReference type="OrthoDB" id="2126698at2759"/>
<comment type="caution">
    <text evidence="2">Lacks conserved residue(s) required for the propagation of feature annotation.</text>
</comment>
<feature type="transmembrane region" description="Helical" evidence="2">
    <location>
        <begin position="98"/>
        <end position="118"/>
    </location>
</feature>
<sequence>MDTSGARRRGHGDVAEAPAGDAEALVPSAAMGTMPSDDAAADAAAEKKLWSAELKALGALALPVVIQTSAQQGMTVVDQIFLGHLGTAELGAAALANAYSNLMWFFLLGFATALDTLGSHAYGAGDHRALVMWCVCAFALVTLLVAPIAGGLAAGGAAGATLFGQEPAVAELMARFCRGLIPGMWPLMWGIVLTKYLQVQNVMVLPSVIAVATFALNVGANAVLVGRLGFSGAPLATSLSRFAQFLMLAVAVALHERKRAAGLLPPFGPQPPNPSPPPLSPSGGGDAVGTGGEEGVGGEARRLLPAGATSSSGGGGGGGRGGAGDGEGRVTVVVKVGDSDDGDADPDRDPDLEADARAEIGAGVARSGAGAGAGEAAPLLLLGGGPPTKPGAGGGAGGFAAGGGAGPVKAEGGQPSTPSPVARHRRSGGGGEEEEGEGEDERCGLLWAQGLPSDALDGCGPEGAAAAAARGGGGGKGGAGGGGGGGGEGTLLGTVRAALAPGVMVRFLRLGIPGGLSLAFEAGCFDFSTVLAGRLGPTATAAHAAALSLVTLTYTACPFALATAGAIRVGNMLGAGEPTAARRAGILAVALSGGFMALAGVAWLVLRGQLGRVFSEDPAVVEIFKQLALFAALFQISDGLMGSSQGVLRGCGHQHLTAVFNLIGFWLVGVLLAWLLCFHAGMGLNGLWTGIAAGDMATCVLNLAACARIRWEEEAKKAVARLQALASQPEAEGGEAPALAPSATAGGGGRSYAGGLKRVWSERRVAEARRRGAGGLEAQDSRAVKLLRSLSSFFRRRGGDGEGEGQGLGREAEGGFGVGVGEVEGGGAGREVGMVGLTAGAGADGGRASGGGAGGAQRPRMLWP</sequence>
<keyword evidence="5" id="KW-1185">Reference proteome</keyword>
<keyword evidence="2" id="KW-1133">Transmembrane helix</keyword>
<keyword evidence="2" id="KW-0472">Membrane</keyword>
<feature type="region of interest" description="Disordered" evidence="3">
    <location>
        <begin position="263"/>
        <end position="327"/>
    </location>
</feature>
<dbReference type="GO" id="GO:0015297">
    <property type="term" value="F:antiporter activity"/>
    <property type="evidence" value="ECO:0007669"/>
    <property type="project" value="InterPro"/>
</dbReference>
<comment type="similarity">
    <text evidence="1 2">Belongs to the multi antimicrobial extrusion (MATE) (TC 2.A.66.1) family.</text>
</comment>